<name>A0AAE0E0Q6_9ROSI</name>
<accession>A0AAE0E0Q6</accession>
<reference evidence="2" key="1">
    <citation type="journal article" date="2023" name="Plant J.">
        <title>Genome sequences and population genomics provide insights into the demographic history, inbreeding, and mutation load of two 'living fossil' tree species of Dipteronia.</title>
        <authorList>
            <person name="Feng Y."/>
            <person name="Comes H.P."/>
            <person name="Chen J."/>
            <person name="Zhu S."/>
            <person name="Lu R."/>
            <person name="Zhang X."/>
            <person name="Li P."/>
            <person name="Qiu J."/>
            <person name="Olsen K.M."/>
            <person name="Qiu Y."/>
        </authorList>
    </citation>
    <scope>NUCLEOTIDE SEQUENCE</scope>
    <source>
        <strain evidence="2">NBL</strain>
    </source>
</reference>
<dbReference type="EMBL" id="JANJYJ010000007">
    <property type="protein sequence ID" value="KAK3199689.1"/>
    <property type="molecule type" value="Genomic_DNA"/>
</dbReference>
<evidence type="ECO:0000256" key="1">
    <source>
        <dbReference type="SAM" id="MobiDB-lite"/>
    </source>
</evidence>
<keyword evidence="3" id="KW-1185">Reference proteome</keyword>
<gene>
    <name evidence="2" type="ORF">Dsin_023104</name>
</gene>
<dbReference type="Proteomes" id="UP001281410">
    <property type="component" value="Unassembled WGS sequence"/>
</dbReference>
<dbReference type="Gene3D" id="3.30.200.20">
    <property type="entry name" value="Phosphorylase Kinase, domain 1"/>
    <property type="match status" value="1"/>
</dbReference>
<sequence length="124" mass="13697">MGGCLTKSEDSKKPHNNGFGYGSESNSGVHQYQRHQNREIKTPVGQQHHHQLPEKPSTAAAPIQSPKPVHRPDTILGKPFEDVKSHYTLGKELGRGQFGVTHLCTENSTGKKDEQLKLTAYDAI</sequence>
<evidence type="ECO:0000313" key="2">
    <source>
        <dbReference type="EMBL" id="KAK3199689.1"/>
    </source>
</evidence>
<dbReference type="AlphaFoldDB" id="A0AAE0E0Q6"/>
<comment type="caution">
    <text evidence="2">The sequence shown here is derived from an EMBL/GenBank/DDBJ whole genome shotgun (WGS) entry which is preliminary data.</text>
</comment>
<feature type="region of interest" description="Disordered" evidence="1">
    <location>
        <begin position="1"/>
        <end position="77"/>
    </location>
</feature>
<proteinExistence type="predicted"/>
<evidence type="ECO:0000313" key="3">
    <source>
        <dbReference type="Proteomes" id="UP001281410"/>
    </source>
</evidence>
<evidence type="ECO:0008006" key="4">
    <source>
        <dbReference type="Google" id="ProtNLM"/>
    </source>
</evidence>
<protein>
    <recommendedName>
        <fullName evidence="4">Calcium-dependent protein kinase</fullName>
    </recommendedName>
</protein>
<organism evidence="2 3">
    <name type="scientific">Dipteronia sinensis</name>
    <dbReference type="NCBI Taxonomy" id="43782"/>
    <lineage>
        <taxon>Eukaryota</taxon>
        <taxon>Viridiplantae</taxon>
        <taxon>Streptophyta</taxon>
        <taxon>Embryophyta</taxon>
        <taxon>Tracheophyta</taxon>
        <taxon>Spermatophyta</taxon>
        <taxon>Magnoliopsida</taxon>
        <taxon>eudicotyledons</taxon>
        <taxon>Gunneridae</taxon>
        <taxon>Pentapetalae</taxon>
        <taxon>rosids</taxon>
        <taxon>malvids</taxon>
        <taxon>Sapindales</taxon>
        <taxon>Sapindaceae</taxon>
        <taxon>Hippocastanoideae</taxon>
        <taxon>Acereae</taxon>
        <taxon>Dipteronia</taxon>
    </lineage>
</organism>